<evidence type="ECO:0000256" key="10">
    <source>
        <dbReference type="SAM" id="Phobius"/>
    </source>
</evidence>
<dbReference type="GO" id="GO:0005789">
    <property type="term" value="C:endoplasmic reticulum membrane"/>
    <property type="evidence" value="ECO:0007669"/>
    <property type="project" value="UniProtKB-SubCell"/>
</dbReference>
<evidence type="ECO:0000256" key="2">
    <source>
        <dbReference type="ARBA" id="ARBA00010271"/>
    </source>
</evidence>
<evidence type="ECO:0000256" key="8">
    <source>
        <dbReference type="ARBA" id="ARBA00023157"/>
    </source>
</evidence>
<dbReference type="Proteomes" id="UP000242913">
    <property type="component" value="Unassembled WGS sequence"/>
</dbReference>
<keyword evidence="14" id="KW-1185">Reference proteome</keyword>
<dbReference type="InterPro" id="IPR015338">
    <property type="entry name" value="GT64_dom"/>
</dbReference>
<keyword evidence="7 10" id="KW-0472">Membrane</keyword>
<accession>A0A238BPY6</accession>
<gene>
    <name evidence="13" type="ORF">X798_06264</name>
</gene>
<proteinExistence type="inferred from homology"/>
<keyword evidence="4 10" id="KW-0812">Transmembrane</keyword>
<dbReference type="SUPFAM" id="SSF53448">
    <property type="entry name" value="Nucleotide-diphospho-sugar transferases"/>
    <property type="match status" value="1"/>
</dbReference>
<sequence length="899" mass="103877">MRILERLTGSGKRVDGIRHQLDSSFFSTEFLGNFFRLFRTFSTVLPACFLIFLCLISIAFVLPNFLFSELLPQPPLHGSITFRRGESWEKHPWTNPRMDSNLQETKRILASVRRDLLEAARQLENVNLEHEIITKQIADAKNELKILLLDIEDIELYRRELLAKNRVPLYLPANPVVMPSIGNNNKSNHELIESSSLASFEAVFDFRKCSIAGNFGIYVYKPGENASEHAVSYYNLFRKCSIAGNFGIYVYKPGENASEHAVSYYNLFSQFRMVTNRPNDACILFAFVDNSNDVKYLKYWNSGRNHVLLNVGINSLPYYPNSVIVSASYGYREFKDNFDISLNVRVPDYNKNRWKQLSPLLPLTRKYLLSYVDAVPEEISSTMKDQLELLASSAESVGDRVFLDISCKENCASRNNIYSESMFALIFFQTGQSPTTLFHDQLLSALQYGAIPVITTLLPPLPFMEWLDWRRVVYTLPLQRLPELHFILRSFAPSDILEMRRQGRFLLENYLIDKKVVAETLIAALRFRIGVPGEQAAAVQGNPLFSNQQFTAPHLVLVKPLDEEYLGPREAPHMSSPYTHNYTSLHMYSYYWWNNFGHVAGRSMEYMINEPPFPSQFEYGEGLELGFRPIAPPASGATFSSALGGNRPREQFTVVLLTYQRDAVLTAALERLNNMPYLNKVLVIWNGREAPLERSWPRLHVPINTEAVLSLDDDIDLRQHEIIFAFRYFRAETLPSEIFFRVWREQRAKIVGFPARRHSQQGNEILYDSNHTCQLSMILTGAAFIHKAYLYAYTYGMPQVIREKVDEFMNCEDLAMNFLVAHITREPPIKTTSKWTLRCPACKESLYQRTTHYLQRHECIQFFIQVYGYNPLLFTQLRVDSVLFKTRLPTNHQKCFKYV</sequence>
<dbReference type="GO" id="GO:0015012">
    <property type="term" value="P:heparan sulfate proteoglycan biosynthetic process"/>
    <property type="evidence" value="ECO:0007669"/>
    <property type="project" value="UniProtKB-ARBA"/>
</dbReference>
<evidence type="ECO:0000256" key="5">
    <source>
        <dbReference type="ARBA" id="ARBA00022824"/>
    </source>
</evidence>
<feature type="domain" description="Glycosyl transferase 64" evidence="12">
    <location>
        <begin position="703"/>
        <end position="884"/>
    </location>
</feature>
<reference evidence="13 14" key="1">
    <citation type="submission" date="2015-12" db="EMBL/GenBank/DDBJ databases">
        <title>Draft genome of the nematode, Onchocerca flexuosa.</title>
        <authorList>
            <person name="Mitreva M."/>
        </authorList>
    </citation>
    <scope>NUCLEOTIDE SEQUENCE [LARGE SCALE GENOMIC DNA]</scope>
    <source>
        <strain evidence="13">Red Deer</strain>
    </source>
</reference>
<organism evidence="13 14">
    <name type="scientific">Onchocerca flexuosa</name>
    <dbReference type="NCBI Taxonomy" id="387005"/>
    <lineage>
        <taxon>Eukaryota</taxon>
        <taxon>Metazoa</taxon>
        <taxon>Ecdysozoa</taxon>
        <taxon>Nematoda</taxon>
        <taxon>Chromadorea</taxon>
        <taxon>Rhabditida</taxon>
        <taxon>Spirurina</taxon>
        <taxon>Spiruromorpha</taxon>
        <taxon>Filarioidea</taxon>
        <taxon>Onchocercidae</taxon>
        <taxon>Onchocerca</taxon>
    </lineage>
</organism>
<dbReference type="Pfam" id="PF09258">
    <property type="entry name" value="Glyco_transf_64"/>
    <property type="match status" value="1"/>
</dbReference>
<keyword evidence="8" id="KW-1015">Disulfide bond</keyword>
<evidence type="ECO:0000259" key="12">
    <source>
        <dbReference type="Pfam" id="PF09258"/>
    </source>
</evidence>
<dbReference type="PANTHER" id="PTHR48261">
    <property type="entry name" value="ACETYLGLUCOSAMINYLTRANSFERASE"/>
    <property type="match status" value="1"/>
</dbReference>
<feature type="domain" description="Exostosin GT47" evidence="11">
    <location>
        <begin position="215"/>
        <end position="491"/>
    </location>
</feature>
<dbReference type="InterPro" id="IPR004263">
    <property type="entry name" value="Exostosin"/>
</dbReference>
<evidence type="ECO:0000256" key="9">
    <source>
        <dbReference type="SAM" id="Coils"/>
    </source>
</evidence>
<dbReference type="OrthoDB" id="5954868at2759"/>
<evidence type="ECO:0000259" key="11">
    <source>
        <dbReference type="Pfam" id="PF03016"/>
    </source>
</evidence>
<evidence type="ECO:0000256" key="4">
    <source>
        <dbReference type="ARBA" id="ARBA00022692"/>
    </source>
</evidence>
<dbReference type="GO" id="GO:0016757">
    <property type="term" value="F:glycosyltransferase activity"/>
    <property type="evidence" value="ECO:0007669"/>
    <property type="project" value="InterPro"/>
</dbReference>
<evidence type="ECO:0000313" key="14">
    <source>
        <dbReference type="Proteomes" id="UP000242913"/>
    </source>
</evidence>
<dbReference type="EMBL" id="KZ270066">
    <property type="protein sequence ID" value="OZC06740.1"/>
    <property type="molecule type" value="Genomic_DNA"/>
</dbReference>
<feature type="coiled-coil region" evidence="9">
    <location>
        <begin position="102"/>
        <end position="143"/>
    </location>
</feature>
<feature type="transmembrane region" description="Helical" evidence="10">
    <location>
        <begin position="44"/>
        <end position="67"/>
    </location>
</feature>
<evidence type="ECO:0000313" key="13">
    <source>
        <dbReference type="EMBL" id="OZC06740.1"/>
    </source>
</evidence>
<evidence type="ECO:0000256" key="6">
    <source>
        <dbReference type="ARBA" id="ARBA00022989"/>
    </source>
</evidence>
<comment type="subcellular location">
    <subcellularLocation>
        <location evidence="1">Endoplasmic reticulum membrane</location>
        <topology evidence="1">Single-pass type II membrane protein</topology>
    </subcellularLocation>
</comment>
<evidence type="ECO:0000256" key="7">
    <source>
        <dbReference type="ARBA" id="ARBA00023136"/>
    </source>
</evidence>
<keyword evidence="6 10" id="KW-1133">Transmembrane helix</keyword>
<keyword evidence="9" id="KW-0175">Coiled coil</keyword>
<dbReference type="PANTHER" id="PTHR48261:SF4">
    <property type="entry name" value="EXOSTOSIN LIKE GLYCOSYLTRANSFERASE 3"/>
    <property type="match status" value="1"/>
</dbReference>
<dbReference type="Gene3D" id="3.90.550.10">
    <property type="entry name" value="Spore Coat Polysaccharide Biosynthesis Protein SpsA, Chain A"/>
    <property type="match status" value="1"/>
</dbReference>
<evidence type="ECO:0008006" key="15">
    <source>
        <dbReference type="Google" id="ProtNLM"/>
    </source>
</evidence>
<comment type="similarity">
    <text evidence="2">Belongs to the glycosyltransferase 47 family.</text>
</comment>
<dbReference type="AlphaFoldDB" id="A0A238BPY6"/>
<dbReference type="InterPro" id="IPR029044">
    <property type="entry name" value="Nucleotide-diphossugar_trans"/>
</dbReference>
<keyword evidence="3" id="KW-0808">Transferase</keyword>
<evidence type="ECO:0000256" key="1">
    <source>
        <dbReference type="ARBA" id="ARBA00004648"/>
    </source>
</evidence>
<keyword evidence="5" id="KW-0256">Endoplasmic reticulum</keyword>
<evidence type="ECO:0000256" key="3">
    <source>
        <dbReference type="ARBA" id="ARBA00022679"/>
    </source>
</evidence>
<name>A0A238BPY6_9BILA</name>
<dbReference type="InterPro" id="IPR040911">
    <property type="entry name" value="Exostosin_GT47"/>
</dbReference>
<protein>
    <recommendedName>
        <fullName evidence="15">EXTL2, alpha-1,4-N-acetylhexosaminyltransferase</fullName>
    </recommendedName>
</protein>
<dbReference type="Pfam" id="PF03016">
    <property type="entry name" value="Exostosin_GT47"/>
    <property type="match status" value="1"/>
</dbReference>